<feature type="domain" description="Helix-hairpin-helix DNA-binding motif class 1" evidence="7">
    <location>
        <begin position="73"/>
        <end position="92"/>
    </location>
</feature>
<dbReference type="InterPro" id="IPR013849">
    <property type="entry name" value="DNA_helicase_Holl-junc_RuvA_I"/>
</dbReference>
<accession>A0ABS7MLK2</accession>
<feature type="domain" description="Helix-hairpin-helix DNA-binding motif class 1" evidence="7">
    <location>
        <begin position="108"/>
        <end position="127"/>
    </location>
</feature>
<gene>
    <name evidence="6 8" type="primary">ruvA</name>
    <name evidence="8" type="ORF">K6V98_07820</name>
</gene>
<dbReference type="SUPFAM" id="SSF50249">
    <property type="entry name" value="Nucleic acid-binding proteins"/>
    <property type="match status" value="1"/>
</dbReference>
<dbReference type="Gene3D" id="1.10.150.20">
    <property type="entry name" value="5' to 3' exonuclease, C-terminal subdomain"/>
    <property type="match status" value="1"/>
</dbReference>
<dbReference type="NCBIfam" id="TIGR00084">
    <property type="entry name" value="ruvA"/>
    <property type="match status" value="1"/>
</dbReference>
<keyword evidence="8" id="KW-0378">Hydrolase</keyword>
<dbReference type="InterPro" id="IPR010994">
    <property type="entry name" value="RuvA_2-like"/>
</dbReference>
<dbReference type="CDD" id="cd14332">
    <property type="entry name" value="UBA_RuvA_C"/>
    <property type="match status" value="1"/>
</dbReference>
<dbReference type="Pfam" id="PF07499">
    <property type="entry name" value="RuvA_C"/>
    <property type="match status" value="1"/>
</dbReference>
<comment type="domain">
    <text evidence="6">Has three domains with a flexible linker between the domains II and III and assumes an 'L' shape. Domain III is highly mobile and contacts RuvB.</text>
</comment>
<evidence type="ECO:0000256" key="4">
    <source>
        <dbReference type="ARBA" id="ARBA00023172"/>
    </source>
</evidence>
<comment type="subcellular location">
    <subcellularLocation>
        <location evidence="6">Cytoplasm</location>
    </subcellularLocation>
</comment>
<dbReference type="InterPro" id="IPR011114">
    <property type="entry name" value="RuvA_C"/>
</dbReference>
<evidence type="ECO:0000256" key="5">
    <source>
        <dbReference type="ARBA" id="ARBA00023204"/>
    </source>
</evidence>
<dbReference type="Pfam" id="PF14520">
    <property type="entry name" value="HHH_5"/>
    <property type="match status" value="1"/>
</dbReference>
<evidence type="ECO:0000259" key="7">
    <source>
        <dbReference type="SMART" id="SM00278"/>
    </source>
</evidence>
<sequence>MISLLSGTLVEALPTSCVIDVAGVGYELGISTFTAASLPAVREGCRLYCRLVVREDALQLYGFHSTHERSQFDRLITVSGVGPRLALAVLSTLSTSQLYAAILAEDAKSLTRVPGIGKKTAQRLILELKSVLAKDGPPAGDMVEADLVRAFDVPRGSSGIEEAEAALLSMGFTPKEAELALKDSKASSDRVEDVLASALRRLGSQS</sequence>
<dbReference type="SMART" id="SM00278">
    <property type="entry name" value="HhH1"/>
    <property type="match status" value="2"/>
</dbReference>
<evidence type="ECO:0000256" key="6">
    <source>
        <dbReference type="HAMAP-Rule" id="MF_00031"/>
    </source>
</evidence>
<keyword evidence="5 6" id="KW-0234">DNA repair</keyword>
<dbReference type="HAMAP" id="MF_00031">
    <property type="entry name" value="DNA_HJ_migration_RuvA"/>
    <property type="match status" value="1"/>
</dbReference>
<dbReference type="GO" id="GO:0003678">
    <property type="term" value="F:DNA helicase activity"/>
    <property type="evidence" value="ECO:0007669"/>
    <property type="project" value="UniProtKB-EC"/>
</dbReference>
<dbReference type="SUPFAM" id="SSF47781">
    <property type="entry name" value="RuvA domain 2-like"/>
    <property type="match status" value="1"/>
</dbReference>
<protein>
    <recommendedName>
        <fullName evidence="6">Holliday junction branch migration complex subunit RuvA</fullName>
    </recommendedName>
</protein>
<dbReference type="InterPro" id="IPR000085">
    <property type="entry name" value="RuvA"/>
</dbReference>
<keyword evidence="1 6" id="KW-0963">Cytoplasm</keyword>
<dbReference type="InterPro" id="IPR003583">
    <property type="entry name" value="Hlx-hairpin-Hlx_DNA-bd_motif"/>
</dbReference>
<keyword evidence="2 6" id="KW-0227">DNA damage</keyword>
<keyword evidence="9" id="KW-1185">Reference proteome</keyword>
<comment type="function">
    <text evidence="6">The RuvA-RuvB-RuvC complex processes Holliday junction (HJ) DNA during genetic recombination and DNA repair, while the RuvA-RuvB complex plays an important role in the rescue of blocked DNA replication forks via replication fork reversal (RFR). RuvA specifically binds to HJ cruciform DNA, conferring on it an open structure. The RuvB hexamer acts as an ATP-dependent pump, pulling dsDNA into and through the RuvAB complex. HJ branch migration allows RuvC to scan DNA until it finds its consensus sequence, where it cleaves and resolves the cruciform DNA.</text>
</comment>
<dbReference type="InterPro" id="IPR012340">
    <property type="entry name" value="NA-bd_OB-fold"/>
</dbReference>
<evidence type="ECO:0000256" key="2">
    <source>
        <dbReference type="ARBA" id="ARBA00022763"/>
    </source>
</evidence>
<organism evidence="8 9">
    <name type="scientific">Collinsella ureilytica</name>
    <dbReference type="NCBI Taxonomy" id="2869515"/>
    <lineage>
        <taxon>Bacteria</taxon>
        <taxon>Bacillati</taxon>
        <taxon>Actinomycetota</taxon>
        <taxon>Coriobacteriia</taxon>
        <taxon>Coriobacteriales</taxon>
        <taxon>Coriobacteriaceae</taxon>
        <taxon>Collinsella</taxon>
    </lineage>
</organism>
<dbReference type="Proteomes" id="UP000700908">
    <property type="component" value="Unassembled WGS sequence"/>
</dbReference>
<evidence type="ECO:0000313" key="9">
    <source>
        <dbReference type="Proteomes" id="UP000700908"/>
    </source>
</evidence>
<evidence type="ECO:0000256" key="3">
    <source>
        <dbReference type="ARBA" id="ARBA00023125"/>
    </source>
</evidence>
<dbReference type="GO" id="GO:0016787">
    <property type="term" value="F:hydrolase activity"/>
    <property type="evidence" value="ECO:0007669"/>
    <property type="project" value="UniProtKB-KW"/>
</dbReference>
<dbReference type="Gene3D" id="1.10.8.10">
    <property type="entry name" value="DNA helicase RuvA subunit, C-terminal domain"/>
    <property type="match status" value="1"/>
</dbReference>
<dbReference type="Pfam" id="PF01330">
    <property type="entry name" value="RuvA_N"/>
    <property type="match status" value="1"/>
</dbReference>
<comment type="caution">
    <text evidence="6">Lacks conserved residue(s) required for the propagation of feature annotation.</text>
</comment>
<comment type="caution">
    <text evidence="8">The sequence shown here is derived from an EMBL/GenBank/DDBJ whole genome shotgun (WGS) entry which is preliminary data.</text>
</comment>
<keyword evidence="3 6" id="KW-0238">DNA-binding</keyword>
<feature type="region of interest" description="Domain III" evidence="6">
    <location>
        <begin position="156"/>
        <end position="206"/>
    </location>
</feature>
<dbReference type="SUPFAM" id="SSF46929">
    <property type="entry name" value="DNA helicase RuvA subunit, C-terminal domain"/>
    <property type="match status" value="1"/>
</dbReference>
<dbReference type="Gene3D" id="2.40.50.140">
    <property type="entry name" value="Nucleic acid-binding proteins"/>
    <property type="match status" value="1"/>
</dbReference>
<dbReference type="EMBL" id="JAIMFO010000009">
    <property type="protein sequence ID" value="MBY4798251.1"/>
    <property type="molecule type" value="Genomic_DNA"/>
</dbReference>
<dbReference type="InterPro" id="IPR036267">
    <property type="entry name" value="RuvA_C_sf"/>
</dbReference>
<feature type="region of interest" description="Domain I" evidence="6">
    <location>
        <begin position="1"/>
        <end position="64"/>
    </location>
</feature>
<reference evidence="8 9" key="1">
    <citation type="submission" date="2021-08" db="EMBL/GenBank/DDBJ databases">
        <title>Collinsella faecalis sp. nov. isolated from swine faeces.</title>
        <authorList>
            <person name="Oh B.S."/>
            <person name="Lee J.H."/>
        </authorList>
    </citation>
    <scope>NUCLEOTIDE SEQUENCE [LARGE SCALE GENOMIC DNA]</scope>
    <source>
        <strain evidence="8 9">AGMB00827</strain>
    </source>
</reference>
<evidence type="ECO:0000256" key="1">
    <source>
        <dbReference type="ARBA" id="ARBA00022490"/>
    </source>
</evidence>
<dbReference type="RefSeq" id="WP_222199975.1">
    <property type="nucleotide sequence ID" value="NZ_JAIMFO010000009.1"/>
</dbReference>
<proteinExistence type="inferred from homology"/>
<keyword evidence="4 6" id="KW-0233">DNA recombination</keyword>
<evidence type="ECO:0000313" key="8">
    <source>
        <dbReference type="EMBL" id="MBY4798251.1"/>
    </source>
</evidence>
<comment type="similarity">
    <text evidence="6">Belongs to the RuvA family.</text>
</comment>
<comment type="subunit">
    <text evidence="6">Homotetramer. Forms an RuvA(8)-RuvB(12)-Holliday junction (HJ) complex. HJ DNA is sandwiched between 2 RuvA tetramers; dsDNA enters through RuvA and exits via RuvB. An RuvB hexamer assembles on each DNA strand where it exits the tetramer. Each RuvB hexamer is contacted by two RuvA subunits (via domain III) on 2 adjacent RuvB subunits; this complex drives branch migration. In the full resolvosome a probable DNA-RuvA(4)-RuvB(12)-RuvC(2) complex forms which resolves the HJ.</text>
</comment>
<name>A0ABS7MLK2_9ACTN</name>
<feature type="region of interest" description="Flexible linker" evidence="6">
    <location>
        <begin position="144"/>
        <end position="156"/>
    </location>
</feature>